<dbReference type="GO" id="GO:0097367">
    <property type="term" value="F:carbohydrate derivative binding"/>
    <property type="evidence" value="ECO:0007669"/>
    <property type="project" value="InterPro"/>
</dbReference>
<dbReference type="GO" id="GO:0004476">
    <property type="term" value="F:mannose-6-phosphate isomerase activity"/>
    <property type="evidence" value="ECO:0007669"/>
    <property type="project" value="InterPro"/>
</dbReference>
<dbReference type="Pfam" id="PF10432">
    <property type="entry name" value="bact-PGI_C"/>
    <property type="match status" value="1"/>
</dbReference>
<gene>
    <name evidence="4" type="ORF">A2972_01735</name>
</gene>
<organism evidence="4 5">
    <name type="scientific">Candidatus Amesbacteria bacterium RIFCSPLOWO2_01_FULL_47_33</name>
    <dbReference type="NCBI Taxonomy" id="1797258"/>
    <lineage>
        <taxon>Bacteria</taxon>
        <taxon>Candidatus Amesiibacteriota</taxon>
    </lineage>
</organism>
<keyword evidence="2" id="KW-0413">Isomerase</keyword>
<dbReference type="InterPro" id="IPR046348">
    <property type="entry name" value="SIS_dom_sf"/>
</dbReference>
<evidence type="ECO:0000256" key="1">
    <source>
        <dbReference type="ARBA" id="ARBA00010523"/>
    </source>
</evidence>
<feature type="domain" description="SIS" evidence="3">
    <location>
        <begin position="37"/>
        <end position="181"/>
    </location>
</feature>
<sequence>MLNPLNKKLDSTGIWDSLVAFPEQCHQVIREISTQAIPNQCYLAENIVISGMGGSALGGRIVAYLERQTLKIPVIISTEFHLPNFVNEKSLVVVTSYSGNTAETLSSLSEARARNAGVFVLTSGGQLAKEAARYSLPSYIFNPVHNPSAQPRMGLGYNIVALVALLSRCQLIHPAHDLGKLPDFLEDRQDEYGSLPELAKRLKGRIPVIVASEHLKGSAFAFRNQLNENSKTFASFFDLPELNHHLLESFTKPDTNPDNLYFLFVRSSKYHPELIRRYPVTAQVVEKNRIPYSYLDPAGPSRFFETMDLVAQGGFIAYYLALYYGIDPGLIPWVDWYKDQFK</sequence>
<reference evidence="4 5" key="1">
    <citation type="journal article" date="2016" name="Nat. Commun.">
        <title>Thousands of microbial genomes shed light on interconnected biogeochemical processes in an aquifer system.</title>
        <authorList>
            <person name="Anantharaman K."/>
            <person name="Brown C.T."/>
            <person name="Hug L.A."/>
            <person name="Sharon I."/>
            <person name="Castelle C.J."/>
            <person name="Probst A.J."/>
            <person name="Thomas B.C."/>
            <person name="Singh A."/>
            <person name="Wilkins M.J."/>
            <person name="Karaoz U."/>
            <person name="Brodie E.L."/>
            <person name="Williams K.H."/>
            <person name="Hubbard S.S."/>
            <person name="Banfield J.F."/>
        </authorList>
    </citation>
    <scope>NUCLEOTIDE SEQUENCE [LARGE SCALE GENOMIC DNA]</scope>
</reference>
<accession>A0A1F4Z3W5</accession>
<protein>
    <recommendedName>
        <fullName evidence="3">SIS domain-containing protein</fullName>
    </recommendedName>
</protein>
<dbReference type="CDD" id="cd05637">
    <property type="entry name" value="SIS_PGI_PMI_2"/>
    <property type="match status" value="1"/>
</dbReference>
<dbReference type="GO" id="GO:0004347">
    <property type="term" value="F:glucose-6-phosphate isomerase activity"/>
    <property type="evidence" value="ECO:0007669"/>
    <property type="project" value="InterPro"/>
</dbReference>
<dbReference type="GO" id="GO:1901135">
    <property type="term" value="P:carbohydrate derivative metabolic process"/>
    <property type="evidence" value="ECO:0007669"/>
    <property type="project" value="InterPro"/>
</dbReference>
<dbReference type="AlphaFoldDB" id="A0A1F4Z3W5"/>
<comment type="caution">
    <text evidence="4">The sequence shown here is derived from an EMBL/GenBank/DDBJ whole genome shotgun (WGS) entry which is preliminary data.</text>
</comment>
<dbReference type="Gene3D" id="3.40.50.10490">
    <property type="entry name" value="Glucose-6-phosphate isomerase like protein, domain 1"/>
    <property type="match status" value="2"/>
</dbReference>
<dbReference type="InterPro" id="IPR035484">
    <property type="entry name" value="SIS_PGI/PMI_1"/>
</dbReference>
<dbReference type="InterPro" id="IPR019490">
    <property type="entry name" value="Glu6P/Mann6P_isomerase_C"/>
</dbReference>
<dbReference type="EMBL" id="MEXM01000033">
    <property type="protein sequence ID" value="OGD00666.1"/>
    <property type="molecule type" value="Genomic_DNA"/>
</dbReference>
<comment type="similarity">
    <text evidence="1">Belongs to the PGI/PMI family.</text>
</comment>
<dbReference type="InterPro" id="IPR001347">
    <property type="entry name" value="SIS_dom"/>
</dbReference>
<evidence type="ECO:0000313" key="4">
    <source>
        <dbReference type="EMBL" id="OGD00666.1"/>
    </source>
</evidence>
<dbReference type="GO" id="GO:0005975">
    <property type="term" value="P:carbohydrate metabolic process"/>
    <property type="evidence" value="ECO:0007669"/>
    <property type="project" value="InterPro"/>
</dbReference>
<proteinExistence type="inferred from homology"/>
<dbReference type="Pfam" id="PF01380">
    <property type="entry name" value="SIS"/>
    <property type="match status" value="1"/>
</dbReference>
<dbReference type="Proteomes" id="UP000176822">
    <property type="component" value="Unassembled WGS sequence"/>
</dbReference>
<dbReference type="SUPFAM" id="SSF53697">
    <property type="entry name" value="SIS domain"/>
    <property type="match status" value="1"/>
</dbReference>
<evidence type="ECO:0000313" key="5">
    <source>
        <dbReference type="Proteomes" id="UP000176822"/>
    </source>
</evidence>
<name>A0A1F4Z3W5_9BACT</name>
<dbReference type="PROSITE" id="PS51464">
    <property type="entry name" value="SIS"/>
    <property type="match status" value="1"/>
</dbReference>
<dbReference type="CDD" id="cd05017">
    <property type="entry name" value="SIS_PGI_PMI_1"/>
    <property type="match status" value="1"/>
</dbReference>
<evidence type="ECO:0000256" key="2">
    <source>
        <dbReference type="ARBA" id="ARBA00023235"/>
    </source>
</evidence>
<evidence type="ECO:0000259" key="3">
    <source>
        <dbReference type="PROSITE" id="PS51464"/>
    </source>
</evidence>